<keyword evidence="1" id="KW-0805">Transcription regulation</keyword>
<dbReference type="Proteomes" id="UP001213972">
    <property type="component" value="Chromosome"/>
</dbReference>
<feature type="domain" description="GntR C-terminal" evidence="4">
    <location>
        <begin position="47"/>
        <end position="156"/>
    </location>
</feature>
<evidence type="ECO:0000313" key="5">
    <source>
        <dbReference type="EMBL" id="WEK12969.1"/>
    </source>
</evidence>
<evidence type="ECO:0000256" key="1">
    <source>
        <dbReference type="ARBA" id="ARBA00023015"/>
    </source>
</evidence>
<dbReference type="GO" id="GO:0003677">
    <property type="term" value="F:DNA binding"/>
    <property type="evidence" value="ECO:0007669"/>
    <property type="project" value="UniProtKB-KW"/>
</dbReference>
<dbReference type="Pfam" id="PF07729">
    <property type="entry name" value="FCD"/>
    <property type="match status" value="1"/>
</dbReference>
<keyword evidence="2" id="KW-0238">DNA-binding</keyword>
<evidence type="ECO:0000256" key="3">
    <source>
        <dbReference type="ARBA" id="ARBA00023163"/>
    </source>
</evidence>
<proteinExistence type="predicted"/>
<sequence length="177" mass="19388">MPVREALQRLARIGLVEMSASRYTRVTTPTPELAQQTLEYTGYQAGLAMRMAIPRMTDDDLAQTVALIDAKITASDADDIPTLYAAARSLYAFVSARTGNTVFAVMMREAGLAMERNLRGLRPVLGDVAERGALYRELRAAVVARDRDGAERAVREQHGLGSRNLRVIGLDDLSPQP</sequence>
<dbReference type="PANTHER" id="PTHR43537:SF52">
    <property type="entry name" value="FATTY ACID METABOLISM REGULATOR PROTEIN"/>
    <property type="match status" value="1"/>
</dbReference>
<dbReference type="InterPro" id="IPR011711">
    <property type="entry name" value="GntR_C"/>
</dbReference>
<evidence type="ECO:0000256" key="2">
    <source>
        <dbReference type="ARBA" id="ARBA00023125"/>
    </source>
</evidence>
<keyword evidence="3" id="KW-0804">Transcription</keyword>
<dbReference type="Gene3D" id="1.20.120.530">
    <property type="entry name" value="GntR ligand-binding domain-like"/>
    <property type="match status" value="1"/>
</dbReference>
<organism evidence="5 6">
    <name type="scientific">Candidatus Microbacterium phytovorans</name>
    <dbReference type="NCBI Taxonomy" id="3121374"/>
    <lineage>
        <taxon>Bacteria</taxon>
        <taxon>Bacillati</taxon>
        <taxon>Actinomycetota</taxon>
        <taxon>Actinomycetes</taxon>
        <taxon>Micrococcales</taxon>
        <taxon>Microbacteriaceae</taxon>
        <taxon>Microbacterium</taxon>
    </lineage>
</organism>
<protein>
    <submittedName>
        <fullName evidence="5">FCD domain-containing protein</fullName>
    </submittedName>
</protein>
<evidence type="ECO:0000313" key="6">
    <source>
        <dbReference type="Proteomes" id="UP001213972"/>
    </source>
</evidence>
<reference evidence="5" key="1">
    <citation type="submission" date="2023-03" db="EMBL/GenBank/DDBJ databases">
        <title>Andean soil-derived lignocellulolytic bacterial consortium as a source of novel taxa and putative plastic-active enzymes.</title>
        <authorList>
            <person name="Diaz-Garcia L."/>
            <person name="Chuvochina M."/>
            <person name="Feuerriegel G."/>
            <person name="Bunk B."/>
            <person name="Sproer C."/>
            <person name="Streit W.R."/>
            <person name="Rodriguez L.M."/>
            <person name="Overmann J."/>
            <person name="Jimenez D.J."/>
        </authorList>
    </citation>
    <scope>NUCLEOTIDE SEQUENCE</scope>
    <source>
        <strain evidence="5">MAG 4610</strain>
    </source>
</reference>
<dbReference type="SUPFAM" id="SSF48008">
    <property type="entry name" value="GntR ligand-binding domain-like"/>
    <property type="match status" value="1"/>
</dbReference>
<dbReference type="PANTHER" id="PTHR43537">
    <property type="entry name" value="TRANSCRIPTIONAL REGULATOR, GNTR FAMILY"/>
    <property type="match status" value="1"/>
</dbReference>
<dbReference type="EMBL" id="CP119321">
    <property type="protein sequence ID" value="WEK12969.1"/>
    <property type="molecule type" value="Genomic_DNA"/>
</dbReference>
<dbReference type="AlphaFoldDB" id="A0AAJ5VZ68"/>
<evidence type="ECO:0000259" key="4">
    <source>
        <dbReference type="Pfam" id="PF07729"/>
    </source>
</evidence>
<dbReference type="InterPro" id="IPR008920">
    <property type="entry name" value="TF_FadR/GntR_C"/>
</dbReference>
<name>A0AAJ5VZ68_9MICO</name>
<accession>A0AAJ5VZ68</accession>
<gene>
    <name evidence="5" type="ORF">P0Y48_10920</name>
</gene>